<evidence type="ECO:0000256" key="7">
    <source>
        <dbReference type="ARBA" id="ARBA00022946"/>
    </source>
</evidence>
<evidence type="ECO:0000256" key="2">
    <source>
        <dbReference type="ARBA" id="ARBA00005882"/>
    </source>
</evidence>
<dbReference type="InterPro" id="IPR038532">
    <property type="entry name" value="NDUFS4-like_sf"/>
</dbReference>
<proteinExistence type="evidence at transcript level"/>
<organism evidence="12">
    <name type="scientific">Daphnia pulex</name>
    <name type="common">Water flea</name>
    <dbReference type="NCBI Taxonomy" id="6669"/>
    <lineage>
        <taxon>Eukaryota</taxon>
        <taxon>Metazoa</taxon>
        <taxon>Ecdysozoa</taxon>
        <taxon>Arthropoda</taxon>
        <taxon>Crustacea</taxon>
        <taxon>Branchiopoda</taxon>
        <taxon>Diplostraca</taxon>
        <taxon>Cladocera</taxon>
        <taxon>Anomopoda</taxon>
        <taxon>Daphniidae</taxon>
        <taxon>Daphnia</taxon>
    </lineage>
</organism>
<dbReference type="PANTHER" id="PTHR12219:SF8">
    <property type="entry name" value="NADH DEHYDROGENASE [UBIQUINONE] IRON-SULFUR PROTEIN 4, MITOCHONDRIAL"/>
    <property type="match status" value="1"/>
</dbReference>
<keyword evidence="4 11" id="KW-0813">Transport</keyword>
<dbReference type="Gene3D" id="3.30.160.190">
    <property type="entry name" value="atu1810 like domain"/>
    <property type="match status" value="1"/>
</dbReference>
<sequence>MASVIVNVRPGLKLFQSVLTCSSRRAFGSTSVLMNEDPLKLAQLKDAPLKSLDDLLSSSEKNDGLITVENKVDISILTGVPQEHITTRHVRIWKPVKHAMQSGTNNTHKWKMEFESRERWENPLMGWASSGDPLSNMQLSFGNKEEAIAFCEKNGWDYSVNEVVEKQPRPKSYGINFSWNKKTRTSTK</sequence>
<keyword evidence="9 11" id="KW-0496">Mitochondrion</keyword>
<keyword evidence="10 11" id="KW-0472">Membrane</keyword>
<evidence type="ECO:0000256" key="3">
    <source>
        <dbReference type="ARBA" id="ARBA00015796"/>
    </source>
</evidence>
<keyword evidence="8 11" id="KW-0249">Electron transport</keyword>
<dbReference type="PANTHER" id="PTHR12219">
    <property type="entry name" value="NADH-UBIQUINONE OXIDOREDUCTASE"/>
    <property type="match status" value="1"/>
</dbReference>
<comment type="function">
    <text evidence="1 11">Accessory subunit of the mitochondrial membrane respiratory chain NADH dehydrogenase (Complex I), that is believed not to be involved in catalysis. Complex I functions in the transfer of electrons from NADH to the respiratory chain. The immediate electron acceptor for the enzyme is believed to be ubiquinone.</text>
</comment>
<dbReference type="InterPro" id="IPR006885">
    <property type="entry name" value="NADH_UbQ_FeS_4_mit-like"/>
</dbReference>
<evidence type="ECO:0000256" key="11">
    <source>
        <dbReference type="RuleBase" id="RU367010"/>
    </source>
</evidence>
<evidence type="ECO:0000256" key="9">
    <source>
        <dbReference type="ARBA" id="ARBA00023128"/>
    </source>
</evidence>
<evidence type="ECO:0000256" key="1">
    <source>
        <dbReference type="ARBA" id="ARBA00003195"/>
    </source>
</evidence>
<comment type="subcellular location">
    <subcellularLocation>
        <location evidence="11">Mitochondrion inner membrane</location>
        <topology evidence="11">Peripheral membrane protein</topology>
        <orientation evidence="11">Matrix side</orientation>
    </subcellularLocation>
</comment>
<keyword evidence="5 11" id="KW-0679">Respiratory chain</keyword>
<reference evidence="12" key="1">
    <citation type="submission" date="2018-08" db="EMBL/GenBank/DDBJ databases">
        <authorList>
            <person name="Cornetti L."/>
        </authorList>
    </citation>
    <scope>NUCLEOTIDE SEQUENCE</scope>
    <source>
        <strain evidence="12">CH-H</strain>
    </source>
</reference>
<dbReference type="Pfam" id="PF04800">
    <property type="entry name" value="NDUS4"/>
    <property type="match status" value="1"/>
</dbReference>
<dbReference type="AlphaFoldDB" id="A0A4Y7MSL0"/>
<dbReference type="GO" id="GO:0022900">
    <property type="term" value="P:electron transport chain"/>
    <property type="evidence" value="ECO:0007669"/>
    <property type="project" value="InterPro"/>
</dbReference>
<keyword evidence="6 11" id="KW-0999">Mitochondrion inner membrane</keyword>
<accession>A0A4Y7MSL0</accession>
<keyword evidence="7 11" id="KW-0809">Transit peptide</keyword>
<evidence type="ECO:0000256" key="10">
    <source>
        <dbReference type="ARBA" id="ARBA00023136"/>
    </source>
</evidence>
<comment type="similarity">
    <text evidence="2 11">Belongs to the complex I NDUFS4 subunit family.</text>
</comment>
<evidence type="ECO:0000256" key="5">
    <source>
        <dbReference type="ARBA" id="ARBA00022660"/>
    </source>
</evidence>
<evidence type="ECO:0000256" key="4">
    <source>
        <dbReference type="ARBA" id="ARBA00022448"/>
    </source>
</evidence>
<dbReference type="EMBL" id="LR014289">
    <property type="protein sequence ID" value="SVE83908.1"/>
    <property type="molecule type" value="mRNA"/>
</dbReference>
<protein>
    <recommendedName>
        <fullName evidence="3 11">NADH dehydrogenase [ubiquinone] iron-sulfur protein 4, mitochondrial</fullName>
    </recommendedName>
</protein>
<dbReference type="GO" id="GO:0005743">
    <property type="term" value="C:mitochondrial inner membrane"/>
    <property type="evidence" value="ECO:0007669"/>
    <property type="project" value="UniProtKB-SubCell"/>
</dbReference>
<evidence type="ECO:0000256" key="6">
    <source>
        <dbReference type="ARBA" id="ARBA00022792"/>
    </source>
</evidence>
<name>A0A4Y7MSL0_DAPPU</name>
<gene>
    <name evidence="12" type="primary">EOG090X0DNW</name>
</gene>
<dbReference type="FunFam" id="3.30.160.190:FF:000001">
    <property type="entry name" value="NADH-ubiquinone oxidoreductase 21 kDa subunit mitochondrial"/>
    <property type="match status" value="1"/>
</dbReference>
<dbReference type="OrthoDB" id="3089at2759"/>
<evidence type="ECO:0000256" key="8">
    <source>
        <dbReference type="ARBA" id="ARBA00022982"/>
    </source>
</evidence>
<evidence type="ECO:0000313" key="12">
    <source>
        <dbReference type="EMBL" id="SVE83908.1"/>
    </source>
</evidence>